<gene>
    <name evidence="7" type="ORF">HII31_09537</name>
</gene>
<evidence type="ECO:0000256" key="4">
    <source>
        <dbReference type="ARBA" id="ARBA00023002"/>
    </source>
</evidence>
<accession>A0A8H6VF53</accession>
<sequence length="1264" mass="138610">MASVAAPSPRIDRDKTSGIPLEPSDYAYAARERDDTSAAPRISRPVTLMRPEYDVVVVGSGYGGGVAASRFARAGKSVAVLELGLEKWPGEYPSGLLEAAPEVHVSGNLGQDEEPVENVSIGRRTGLYHLILGEGQNAFVANGLGGTSLLNANVFLHADERTLSMSEWPPEIRSHKDSLADYYHRAEQMLQPSPYPESYPSLKKLEVLEKQAKSLGFGDNFYRVPQTTFWEEKRNNAGVEMKASTCSGQDCTGVNDGSKNSVLMNYLPDAWNWGAEIFCECEVRHIQADPNGRGYLVFFAWHADGRDSFEGAFHDQLMWVRAKEFCFLGAGALGTTEILLRSQAHGMEVSPLVGQKLSGNGDMLCFGYNTDEIVNAIGKEESDQTSPCGPTITGVIDNRNPKTSPEVLDGYVIEEGAIPQSLGRLLQPILELMPGKWYPTPYNSWRHFVSRMRSRLSGPYAIGGSINRTQTYLVVSHDSNEGIMTLSGNKAYLQFLGVGNTKHVGYLEEVLKKATNAIGGTLINSPFYAAFNQREQITVHPIGGAKMSSDGTGRSGATDHLGQVFKGEGDECHRGLICVDASVIPIALGKENSQPPASTLLTHGPGVNPFATITALAERSCSLLLKEYNLIEDETSNGDLDLHGFPRKIHEMSSSHIQEAKAIKDAASQAGIRFTEIMDGHIYVGSDIDCFVVANKRAKGSSSSASLYVTVDAYSVQNLIERDDHASVATGTFACAALSKDPLMIQHGEIQFFTQDETVSDAENLAYKLDLLSTEGKTYFFYGYKKIDSSMTLSARKTWKATTTLYIVITNEDDSIAGRGIITISWRNFISELGSFGATGETATFTDKLFAPLNFVNFFAQNTAAYFFSPFRGLQRPINDTSGFLNKAAPIRSVMLTARDGVQISMKVWEPQKGKPTHAMALLFIPGASVNETIFSLPTIPINTIDYFTDLGYRCYVVVPRFGISEAEQLGYTAYDARWDIKAAVDFVLQAEDGREPYVVCHCLGSITTGMALLTGAVDARSICGMTSSQVLTNLRFGKVNALKSSTQLLTQIYEASHSSWNCVVRVANVGIQKLAGSWFPCNTTSSSGLVQNLLDQILRLYPVGNPDEVCNSSVCHRGSLVFGRLWQHANLNRATHAHLNKFLGGIHMNFLSHLMRMGAEEPHHPRSSEPEFADLVEDPGNLERLKGLKIQFISGGENVVFSPLSTSESYDLLRDAFGEDGYERVVVDGYGHLDTWMGKASFRDVYPRVQWHIEECERLSRDP</sequence>
<feature type="region of interest" description="Disordered" evidence="5">
    <location>
        <begin position="380"/>
        <end position="399"/>
    </location>
</feature>
<dbReference type="SUPFAM" id="SSF51905">
    <property type="entry name" value="FAD/NAD(P)-binding domain"/>
    <property type="match status" value="1"/>
</dbReference>
<evidence type="ECO:0000313" key="8">
    <source>
        <dbReference type="Proteomes" id="UP000660729"/>
    </source>
</evidence>
<keyword evidence="2" id="KW-0285">Flavoprotein</keyword>
<comment type="cofactor">
    <cofactor evidence="1">
        <name>FAD</name>
        <dbReference type="ChEBI" id="CHEBI:57692"/>
    </cofactor>
</comment>
<dbReference type="OrthoDB" id="9974421at2759"/>
<evidence type="ECO:0000256" key="1">
    <source>
        <dbReference type="ARBA" id="ARBA00001974"/>
    </source>
</evidence>
<feature type="domain" description="Glucose-methanol-choline oxidoreductase N-terminal" evidence="6">
    <location>
        <begin position="134"/>
        <end position="357"/>
    </location>
</feature>
<organism evidence="7 8">
    <name type="scientific">Pseudocercospora fuligena</name>
    <dbReference type="NCBI Taxonomy" id="685502"/>
    <lineage>
        <taxon>Eukaryota</taxon>
        <taxon>Fungi</taxon>
        <taxon>Dikarya</taxon>
        <taxon>Ascomycota</taxon>
        <taxon>Pezizomycotina</taxon>
        <taxon>Dothideomycetes</taxon>
        <taxon>Dothideomycetidae</taxon>
        <taxon>Mycosphaerellales</taxon>
        <taxon>Mycosphaerellaceae</taxon>
        <taxon>Pseudocercospora</taxon>
    </lineage>
</organism>
<dbReference type="PANTHER" id="PTHR47470:SF1">
    <property type="entry name" value="FAD-DEPENDENT OXIDOREDUCTASE 2 FAD BINDING DOMAIN-CONTAINING PROTEIN"/>
    <property type="match status" value="1"/>
</dbReference>
<comment type="caution">
    <text evidence="7">The sequence shown here is derived from an EMBL/GenBank/DDBJ whole genome shotgun (WGS) entry which is preliminary data.</text>
</comment>
<protein>
    <submittedName>
        <fullName evidence="7">Cholesterol oxidase</fullName>
    </submittedName>
</protein>
<dbReference type="Pfam" id="PF00732">
    <property type="entry name" value="GMC_oxred_N"/>
    <property type="match status" value="1"/>
</dbReference>
<reference evidence="7" key="1">
    <citation type="submission" date="2020-04" db="EMBL/GenBank/DDBJ databases">
        <title>Draft genome resource of the tomato pathogen Pseudocercospora fuligena.</title>
        <authorList>
            <person name="Zaccaron A."/>
        </authorList>
    </citation>
    <scope>NUCLEOTIDE SEQUENCE</scope>
    <source>
        <strain evidence="7">PF001</strain>
    </source>
</reference>
<name>A0A8H6VF53_9PEZI</name>
<evidence type="ECO:0000256" key="3">
    <source>
        <dbReference type="ARBA" id="ARBA00022827"/>
    </source>
</evidence>
<evidence type="ECO:0000313" key="7">
    <source>
        <dbReference type="EMBL" id="KAF7189115.1"/>
    </source>
</evidence>
<dbReference type="AlphaFoldDB" id="A0A8H6VF53"/>
<dbReference type="SUPFAM" id="SSF53474">
    <property type="entry name" value="alpha/beta-Hydrolases"/>
    <property type="match status" value="1"/>
</dbReference>
<dbReference type="PANTHER" id="PTHR47470">
    <property type="entry name" value="CHOLESTEROL OXIDASE"/>
    <property type="match status" value="1"/>
</dbReference>
<dbReference type="GO" id="GO:0050660">
    <property type="term" value="F:flavin adenine dinucleotide binding"/>
    <property type="evidence" value="ECO:0007669"/>
    <property type="project" value="InterPro"/>
</dbReference>
<dbReference type="InterPro" id="IPR029058">
    <property type="entry name" value="AB_hydrolase_fold"/>
</dbReference>
<evidence type="ECO:0000256" key="5">
    <source>
        <dbReference type="SAM" id="MobiDB-lite"/>
    </source>
</evidence>
<dbReference type="InterPro" id="IPR000172">
    <property type="entry name" value="GMC_OxRdtase_N"/>
</dbReference>
<dbReference type="Gene3D" id="3.50.50.60">
    <property type="entry name" value="FAD/NAD(P)-binding domain"/>
    <property type="match status" value="3"/>
</dbReference>
<dbReference type="GO" id="GO:0016614">
    <property type="term" value="F:oxidoreductase activity, acting on CH-OH group of donors"/>
    <property type="evidence" value="ECO:0007669"/>
    <property type="project" value="InterPro"/>
</dbReference>
<evidence type="ECO:0000259" key="6">
    <source>
        <dbReference type="Pfam" id="PF00732"/>
    </source>
</evidence>
<dbReference type="InterPro" id="IPR052542">
    <property type="entry name" value="Cholesterol_Oxidase"/>
</dbReference>
<evidence type="ECO:0000256" key="2">
    <source>
        <dbReference type="ARBA" id="ARBA00022630"/>
    </source>
</evidence>
<dbReference type="Proteomes" id="UP000660729">
    <property type="component" value="Unassembled WGS sequence"/>
</dbReference>
<dbReference type="EMBL" id="JABCIY010000194">
    <property type="protein sequence ID" value="KAF7189115.1"/>
    <property type="molecule type" value="Genomic_DNA"/>
</dbReference>
<proteinExistence type="predicted"/>
<keyword evidence="4" id="KW-0560">Oxidoreductase</keyword>
<dbReference type="InterPro" id="IPR036188">
    <property type="entry name" value="FAD/NAD-bd_sf"/>
</dbReference>
<keyword evidence="8" id="KW-1185">Reference proteome</keyword>
<feature type="region of interest" description="Disordered" evidence="5">
    <location>
        <begin position="1"/>
        <end position="39"/>
    </location>
</feature>
<keyword evidence="3" id="KW-0274">FAD</keyword>
<dbReference type="Gene3D" id="3.40.50.1820">
    <property type="entry name" value="alpha/beta hydrolase"/>
    <property type="match status" value="1"/>
</dbReference>